<evidence type="ECO:0000313" key="3">
    <source>
        <dbReference type="Proteomes" id="UP000245699"/>
    </source>
</evidence>
<dbReference type="InterPro" id="IPR051807">
    <property type="entry name" value="Sec-metab_biosynth-assoc"/>
</dbReference>
<keyword evidence="3" id="KW-1185">Reference proteome</keyword>
<dbReference type="PANTHER" id="PTHR33606:SF3">
    <property type="entry name" value="PROTEIN YCII"/>
    <property type="match status" value="1"/>
</dbReference>
<accession>A0A2T9Z1V2</accession>
<dbReference type="InterPro" id="IPR005545">
    <property type="entry name" value="YCII"/>
</dbReference>
<dbReference type="OrthoDB" id="5519740at2759"/>
<protein>
    <recommendedName>
        <fullName evidence="1">YCII-related domain-containing protein</fullName>
    </recommendedName>
</protein>
<organism evidence="2 3">
    <name type="scientific">Furculomyces boomerangus</name>
    <dbReference type="NCBI Taxonomy" id="61424"/>
    <lineage>
        <taxon>Eukaryota</taxon>
        <taxon>Fungi</taxon>
        <taxon>Fungi incertae sedis</taxon>
        <taxon>Zoopagomycota</taxon>
        <taxon>Kickxellomycotina</taxon>
        <taxon>Harpellomycetes</taxon>
        <taxon>Harpellales</taxon>
        <taxon>Harpellaceae</taxon>
        <taxon>Furculomyces</taxon>
    </lineage>
</organism>
<dbReference type="InterPro" id="IPR011008">
    <property type="entry name" value="Dimeric_a/b-barrel"/>
</dbReference>
<reference evidence="2 3" key="1">
    <citation type="journal article" date="2018" name="MBio">
        <title>Comparative Genomics Reveals the Core Gene Toolbox for the Fungus-Insect Symbiosis.</title>
        <authorList>
            <person name="Wang Y."/>
            <person name="Stata M."/>
            <person name="Wang W."/>
            <person name="Stajich J.E."/>
            <person name="White M.M."/>
            <person name="Moncalvo J.M."/>
        </authorList>
    </citation>
    <scope>NUCLEOTIDE SEQUENCE [LARGE SCALE GENOMIC DNA]</scope>
    <source>
        <strain evidence="2 3">AUS-77-4</strain>
    </source>
</reference>
<dbReference type="PANTHER" id="PTHR33606">
    <property type="entry name" value="PROTEIN YCII"/>
    <property type="match status" value="1"/>
</dbReference>
<comment type="caution">
    <text evidence="2">The sequence shown here is derived from an EMBL/GenBank/DDBJ whole genome shotgun (WGS) entry which is preliminary data.</text>
</comment>
<dbReference type="Pfam" id="PF03795">
    <property type="entry name" value="YCII"/>
    <property type="match status" value="1"/>
</dbReference>
<gene>
    <name evidence="2" type="ORF">BB559_001460</name>
</gene>
<name>A0A2T9Z1V2_9FUNG</name>
<dbReference type="AlphaFoldDB" id="A0A2T9Z1V2"/>
<sequence>MKEYLVLIKDFTDPECYSRRMAVREQHLANSKKAKQEGKHMIMGGGLADKDGKLVASSILFKADTKDEIMEILKKDIYVESNVWDLSTVFIAEIN</sequence>
<feature type="domain" description="YCII-related" evidence="1">
    <location>
        <begin position="4"/>
        <end position="87"/>
    </location>
</feature>
<evidence type="ECO:0000313" key="2">
    <source>
        <dbReference type="EMBL" id="PVU98572.1"/>
    </source>
</evidence>
<dbReference type="EMBL" id="MBFT01000074">
    <property type="protein sequence ID" value="PVU98572.1"/>
    <property type="molecule type" value="Genomic_DNA"/>
</dbReference>
<dbReference type="Gene3D" id="3.30.70.1060">
    <property type="entry name" value="Dimeric alpha+beta barrel"/>
    <property type="match status" value="1"/>
</dbReference>
<dbReference type="Proteomes" id="UP000245699">
    <property type="component" value="Unassembled WGS sequence"/>
</dbReference>
<dbReference type="SUPFAM" id="SSF54909">
    <property type="entry name" value="Dimeric alpha+beta barrel"/>
    <property type="match status" value="1"/>
</dbReference>
<proteinExistence type="predicted"/>
<evidence type="ECO:0000259" key="1">
    <source>
        <dbReference type="Pfam" id="PF03795"/>
    </source>
</evidence>